<dbReference type="EMBL" id="WPIN01000068">
    <property type="protein sequence ID" value="MVM36383.1"/>
    <property type="molecule type" value="Genomic_DNA"/>
</dbReference>
<keyword evidence="3" id="KW-1185">Reference proteome</keyword>
<gene>
    <name evidence="2" type="ORF">GO755_40685</name>
</gene>
<proteinExistence type="predicted"/>
<dbReference type="Gene3D" id="3.30.420.10">
    <property type="entry name" value="Ribonuclease H-like superfamily/Ribonuclease H"/>
    <property type="match status" value="1"/>
</dbReference>
<dbReference type="InterPro" id="IPR001584">
    <property type="entry name" value="Integrase_cat-core"/>
</dbReference>
<organism evidence="2 3">
    <name type="scientific">Spirosoma arboris</name>
    <dbReference type="NCBI Taxonomy" id="2682092"/>
    <lineage>
        <taxon>Bacteria</taxon>
        <taxon>Pseudomonadati</taxon>
        <taxon>Bacteroidota</taxon>
        <taxon>Cytophagia</taxon>
        <taxon>Cytophagales</taxon>
        <taxon>Cytophagaceae</taxon>
        <taxon>Spirosoma</taxon>
    </lineage>
</organism>
<dbReference type="SUPFAM" id="SSF53098">
    <property type="entry name" value="Ribonuclease H-like"/>
    <property type="match status" value="1"/>
</dbReference>
<dbReference type="PANTHER" id="PTHR47515:SF1">
    <property type="entry name" value="BLR2054 PROTEIN"/>
    <property type="match status" value="1"/>
</dbReference>
<dbReference type="AlphaFoldDB" id="A0A7K1SRP4"/>
<reference evidence="2 3" key="1">
    <citation type="submission" date="2019-12" db="EMBL/GenBank/DDBJ databases">
        <title>Spirosoma sp. HMF4905 genome sequencing and assembly.</title>
        <authorList>
            <person name="Kang H."/>
            <person name="Cha I."/>
            <person name="Kim H."/>
            <person name="Joh K."/>
        </authorList>
    </citation>
    <scope>NUCLEOTIDE SEQUENCE [LARGE SCALE GENOMIC DNA]</scope>
    <source>
        <strain evidence="2 3">HMF4905</strain>
    </source>
</reference>
<dbReference type="PROSITE" id="PS50994">
    <property type="entry name" value="INTEGRASE"/>
    <property type="match status" value="1"/>
</dbReference>
<sequence length="144" mass="15712">MAPSSPVFISAGTVRRSGMDFVADQLFDGRKIRALTIVDNYSRQCIAIHVGQSLKAGDVVVVMNHLKSVDLAVPQRIQVDNGSEFISKALDLWAYDNGVTLDFSRPGKPTDNPFIESFNGSFRDECLNAHRSGGPVVFIVGRCP</sequence>
<feature type="domain" description="Integrase catalytic" evidence="1">
    <location>
        <begin position="2"/>
        <end position="144"/>
    </location>
</feature>
<dbReference type="Proteomes" id="UP000436006">
    <property type="component" value="Unassembled WGS sequence"/>
</dbReference>
<accession>A0A7K1SRP4</accession>
<dbReference type="InterPro" id="IPR012337">
    <property type="entry name" value="RNaseH-like_sf"/>
</dbReference>
<dbReference type="GO" id="GO:0003676">
    <property type="term" value="F:nucleic acid binding"/>
    <property type="evidence" value="ECO:0007669"/>
    <property type="project" value="InterPro"/>
</dbReference>
<dbReference type="PANTHER" id="PTHR47515">
    <property type="entry name" value="LOW CALCIUM RESPONSE LOCUS PROTEIN T"/>
    <property type="match status" value="1"/>
</dbReference>
<evidence type="ECO:0000313" key="2">
    <source>
        <dbReference type="EMBL" id="MVM36383.1"/>
    </source>
</evidence>
<evidence type="ECO:0000259" key="1">
    <source>
        <dbReference type="PROSITE" id="PS50994"/>
    </source>
</evidence>
<evidence type="ECO:0000313" key="3">
    <source>
        <dbReference type="Proteomes" id="UP000436006"/>
    </source>
</evidence>
<protein>
    <submittedName>
        <fullName evidence="2">DDE-type integrase/transposase/recombinase</fullName>
    </submittedName>
</protein>
<comment type="caution">
    <text evidence="2">The sequence shown here is derived from an EMBL/GenBank/DDBJ whole genome shotgun (WGS) entry which is preliminary data.</text>
</comment>
<dbReference type="Pfam" id="PF00665">
    <property type="entry name" value="rve"/>
    <property type="match status" value="1"/>
</dbReference>
<dbReference type="InterPro" id="IPR036397">
    <property type="entry name" value="RNaseH_sf"/>
</dbReference>
<name>A0A7K1SRP4_9BACT</name>
<dbReference type="GO" id="GO:0015074">
    <property type="term" value="P:DNA integration"/>
    <property type="evidence" value="ECO:0007669"/>
    <property type="project" value="InterPro"/>
</dbReference>